<name>A0A645B516_9ZZZZ</name>
<organism evidence="1">
    <name type="scientific">bioreactor metagenome</name>
    <dbReference type="NCBI Taxonomy" id="1076179"/>
    <lineage>
        <taxon>unclassified sequences</taxon>
        <taxon>metagenomes</taxon>
        <taxon>ecological metagenomes</taxon>
    </lineage>
</organism>
<dbReference type="InterPro" id="IPR025324">
    <property type="entry name" value="DUF4230"/>
</dbReference>
<sequence length="221" mass="24191">MRLILFVVLVIALLILYAKLKDFLTGGITITAPESLSALLPDETMGYSRFDFSNAILGKSREKSEFVVLEQDVSVTSRVSQALANLALFEKSQLIRSYGTGVYSVDLSKLTEDDVALDNELKTVTVTIPHAALSYLTVDVDKAEYEETQKAIFAFGEIKLTNEQMGLLEQSIQDAMRTELETADMLAKADASAIAQVQKLFLPLVQAVAADYTVVILLADS</sequence>
<gene>
    <name evidence="1" type="ORF">SDC9_107338</name>
</gene>
<dbReference type="AlphaFoldDB" id="A0A645B516"/>
<reference evidence="1" key="1">
    <citation type="submission" date="2019-08" db="EMBL/GenBank/DDBJ databases">
        <authorList>
            <person name="Kucharzyk K."/>
            <person name="Murdoch R.W."/>
            <person name="Higgins S."/>
            <person name="Loffler F."/>
        </authorList>
    </citation>
    <scope>NUCLEOTIDE SEQUENCE</scope>
</reference>
<evidence type="ECO:0000313" key="1">
    <source>
        <dbReference type="EMBL" id="MPM60487.1"/>
    </source>
</evidence>
<proteinExistence type="predicted"/>
<protein>
    <recommendedName>
        <fullName evidence="2">DUF4230 domain-containing protein</fullName>
    </recommendedName>
</protein>
<dbReference type="EMBL" id="VSSQ01017827">
    <property type="protein sequence ID" value="MPM60487.1"/>
    <property type="molecule type" value="Genomic_DNA"/>
</dbReference>
<accession>A0A645B516</accession>
<dbReference type="Pfam" id="PF14014">
    <property type="entry name" value="DUF4230"/>
    <property type="match status" value="1"/>
</dbReference>
<comment type="caution">
    <text evidence="1">The sequence shown here is derived from an EMBL/GenBank/DDBJ whole genome shotgun (WGS) entry which is preliminary data.</text>
</comment>
<evidence type="ECO:0008006" key="2">
    <source>
        <dbReference type="Google" id="ProtNLM"/>
    </source>
</evidence>